<evidence type="ECO:0000313" key="2">
    <source>
        <dbReference type="EMBL" id="KNE73411.1"/>
    </source>
</evidence>
<protein>
    <submittedName>
        <fullName evidence="2">Uncharacterized protein</fullName>
    </submittedName>
</protein>
<feature type="region of interest" description="Disordered" evidence="1">
    <location>
        <begin position="62"/>
        <end position="91"/>
    </location>
</feature>
<keyword evidence="3" id="KW-1185">Reference proteome</keyword>
<organism evidence="2 3">
    <name type="scientific">Allomyces macrogynus (strain ATCC 38327)</name>
    <name type="common">Allomyces javanicus var. macrogynus</name>
    <dbReference type="NCBI Taxonomy" id="578462"/>
    <lineage>
        <taxon>Eukaryota</taxon>
        <taxon>Fungi</taxon>
        <taxon>Fungi incertae sedis</taxon>
        <taxon>Blastocladiomycota</taxon>
        <taxon>Blastocladiomycetes</taxon>
        <taxon>Blastocladiales</taxon>
        <taxon>Blastocladiaceae</taxon>
        <taxon>Allomyces</taxon>
    </lineage>
</organism>
<dbReference type="Proteomes" id="UP000054350">
    <property type="component" value="Unassembled WGS sequence"/>
</dbReference>
<reference evidence="2 3" key="1">
    <citation type="submission" date="2009-11" db="EMBL/GenBank/DDBJ databases">
        <title>Annotation of Allomyces macrogynus ATCC 38327.</title>
        <authorList>
            <consortium name="The Broad Institute Genome Sequencing Platform"/>
            <person name="Russ C."/>
            <person name="Cuomo C."/>
            <person name="Burger G."/>
            <person name="Gray M.W."/>
            <person name="Holland P.W.H."/>
            <person name="King N."/>
            <person name="Lang F.B.F."/>
            <person name="Roger A.J."/>
            <person name="Ruiz-Trillo I."/>
            <person name="Young S.K."/>
            <person name="Zeng Q."/>
            <person name="Gargeya S."/>
            <person name="Fitzgerald M."/>
            <person name="Haas B."/>
            <person name="Abouelleil A."/>
            <person name="Alvarado L."/>
            <person name="Arachchi H.M."/>
            <person name="Berlin A."/>
            <person name="Chapman S.B."/>
            <person name="Gearin G."/>
            <person name="Goldberg J."/>
            <person name="Griggs A."/>
            <person name="Gujja S."/>
            <person name="Hansen M."/>
            <person name="Heiman D."/>
            <person name="Howarth C."/>
            <person name="Larimer J."/>
            <person name="Lui A."/>
            <person name="MacDonald P.J.P."/>
            <person name="McCowen C."/>
            <person name="Montmayeur A."/>
            <person name="Murphy C."/>
            <person name="Neiman D."/>
            <person name="Pearson M."/>
            <person name="Priest M."/>
            <person name="Roberts A."/>
            <person name="Saif S."/>
            <person name="Shea T."/>
            <person name="Sisk P."/>
            <person name="Stolte C."/>
            <person name="Sykes S."/>
            <person name="Wortman J."/>
            <person name="Nusbaum C."/>
            <person name="Birren B."/>
        </authorList>
    </citation>
    <scope>NUCLEOTIDE SEQUENCE [LARGE SCALE GENOMIC DNA]</scope>
    <source>
        <strain evidence="2 3">ATCC 38327</strain>
    </source>
</reference>
<evidence type="ECO:0000256" key="1">
    <source>
        <dbReference type="SAM" id="MobiDB-lite"/>
    </source>
</evidence>
<evidence type="ECO:0000313" key="3">
    <source>
        <dbReference type="Proteomes" id="UP000054350"/>
    </source>
</evidence>
<reference evidence="3" key="2">
    <citation type="submission" date="2009-11" db="EMBL/GenBank/DDBJ databases">
        <title>The Genome Sequence of Allomyces macrogynus strain ATCC 38327.</title>
        <authorList>
            <consortium name="The Broad Institute Genome Sequencing Platform"/>
            <person name="Russ C."/>
            <person name="Cuomo C."/>
            <person name="Shea T."/>
            <person name="Young S.K."/>
            <person name="Zeng Q."/>
            <person name="Koehrsen M."/>
            <person name="Haas B."/>
            <person name="Borodovsky M."/>
            <person name="Guigo R."/>
            <person name="Alvarado L."/>
            <person name="Berlin A."/>
            <person name="Borenstein D."/>
            <person name="Chen Z."/>
            <person name="Engels R."/>
            <person name="Freedman E."/>
            <person name="Gellesch M."/>
            <person name="Goldberg J."/>
            <person name="Griggs A."/>
            <person name="Gujja S."/>
            <person name="Heiman D."/>
            <person name="Hepburn T."/>
            <person name="Howarth C."/>
            <person name="Jen D."/>
            <person name="Larson L."/>
            <person name="Lewis B."/>
            <person name="Mehta T."/>
            <person name="Park D."/>
            <person name="Pearson M."/>
            <person name="Roberts A."/>
            <person name="Saif S."/>
            <person name="Shenoy N."/>
            <person name="Sisk P."/>
            <person name="Stolte C."/>
            <person name="Sykes S."/>
            <person name="Walk T."/>
            <person name="White J."/>
            <person name="Yandava C."/>
            <person name="Burger G."/>
            <person name="Gray M.W."/>
            <person name="Holland P.W.H."/>
            <person name="King N."/>
            <person name="Lang F.B.F."/>
            <person name="Roger A.J."/>
            <person name="Ruiz-Trillo I."/>
            <person name="Lander E."/>
            <person name="Nusbaum C."/>
        </authorList>
    </citation>
    <scope>NUCLEOTIDE SEQUENCE [LARGE SCALE GENOMIC DNA]</scope>
    <source>
        <strain evidence="3">ATCC 38327</strain>
    </source>
</reference>
<accession>A0A0L0TFF3</accession>
<dbReference type="EMBL" id="GG745407">
    <property type="protein sequence ID" value="KNE73411.1"/>
    <property type="molecule type" value="Genomic_DNA"/>
</dbReference>
<name>A0A0L0TFF3_ALLM3</name>
<proteinExistence type="predicted"/>
<gene>
    <name evidence="2" type="ORF">AMAG_20755</name>
</gene>
<sequence>MHTTSSKDPNDGGAAEPVPLAPRRTANQQHASHAHLVPNATSASTAASPASKHVSRADLLSAGSRHASRTDLFGTASPASRHTSRTDLAPSTSNLARADSATQPLASSTVGTAAAAVAAALTDRVRTLLVKWYQSPFDEDRKLRVRAEAALTRMGVHVGSVTAAAAVVADDGAGDAAAVVKSVHRLASRANVCCCLSARGR</sequence>
<feature type="region of interest" description="Disordered" evidence="1">
    <location>
        <begin position="1"/>
        <end position="32"/>
    </location>
</feature>
<dbReference type="AlphaFoldDB" id="A0A0L0TFF3"/>
<dbReference type="VEuPathDB" id="FungiDB:AMAG_20755"/>